<protein>
    <recommendedName>
        <fullName evidence="4">HTH araC/xylS-type domain-containing protein</fullName>
    </recommendedName>
</protein>
<dbReference type="Gene3D" id="1.10.10.60">
    <property type="entry name" value="Homeodomain-like"/>
    <property type="match status" value="1"/>
</dbReference>
<dbReference type="InterPro" id="IPR018060">
    <property type="entry name" value="HTH_AraC"/>
</dbReference>
<dbReference type="PROSITE" id="PS01124">
    <property type="entry name" value="HTH_ARAC_FAMILY_2"/>
    <property type="match status" value="1"/>
</dbReference>
<dbReference type="SMART" id="SM00342">
    <property type="entry name" value="HTH_ARAC"/>
    <property type="match status" value="1"/>
</dbReference>
<keyword evidence="1" id="KW-0805">Transcription regulation</keyword>
<evidence type="ECO:0000256" key="1">
    <source>
        <dbReference type="ARBA" id="ARBA00023015"/>
    </source>
</evidence>
<keyword evidence="2" id="KW-0238">DNA-binding</keyword>
<evidence type="ECO:0000259" key="4">
    <source>
        <dbReference type="PROSITE" id="PS01124"/>
    </source>
</evidence>
<proteinExistence type="predicted"/>
<keyword evidence="6" id="KW-1185">Reference proteome</keyword>
<feature type="domain" description="HTH araC/xylS-type" evidence="4">
    <location>
        <begin position="154"/>
        <end position="255"/>
    </location>
</feature>
<evidence type="ECO:0000256" key="2">
    <source>
        <dbReference type="ARBA" id="ARBA00023125"/>
    </source>
</evidence>
<dbReference type="InterPro" id="IPR009057">
    <property type="entry name" value="Homeodomain-like_sf"/>
</dbReference>
<comment type="caution">
    <text evidence="5">The sequence shown here is derived from an EMBL/GenBank/DDBJ whole genome shotgun (WGS) entry which is preliminary data.</text>
</comment>
<evidence type="ECO:0000313" key="5">
    <source>
        <dbReference type="EMBL" id="MDR6553822.1"/>
    </source>
</evidence>
<dbReference type="RefSeq" id="WP_310501265.1">
    <property type="nucleotide sequence ID" value="NZ_JAVDSB010000012.1"/>
</dbReference>
<organism evidence="5 6">
    <name type="scientific">Paenibacillus qinlingensis</name>
    <dbReference type="NCBI Taxonomy" id="1837343"/>
    <lineage>
        <taxon>Bacteria</taxon>
        <taxon>Bacillati</taxon>
        <taxon>Bacillota</taxon>
        <taxon>Bacilli</taxon>
        <taxon>Bacillales</taxon>
        <taxon>Paenibacillaceae</taxon>
        <taxon>Paenibacillus</taxon>
    </lineage>
</organism>
<dbReference type="EMBL" id="JAVDSB010000012">
    <property type="protein sequence ID" value="MDR6553822.1"/>
    <property type="molecule type" value="Genomic_DNA"/>
</dbReference>
<gene>
    <name evidence="5" type="ORF">J2736_005032</name>
</gene>
<sequence length="278" mass="32019">MRYEERQPDETLARYVKCYWYLERDYSAVEEGETLWPDGCQELIFHFGAEYSVGGQVLPSAFFIGTLSQYHPLTAEGPIRLFGVRLLPWGLRAFREMDHRTLIDKFLPLTAIFPEHEYELAELIAQLAEAELDKGVALLTAYLYRHFQPETKHTAMINILSKLYRTPMEQDVPISVAESGYSQRHFERICAELVGMSPKRLNAVSRFNLARLQIFFNPTVDIASCMGQFGYHDYAHFSKEFKRCLGITPKEYKKWLLRLRGSGEGSDPEGEGQCGEPK</sequence>
<keyword evidence="3" id="KW-0804">Transcription</keyword>
<dbReference type="Pfam" id="PF20240">
    <property type="entry name" value="DUF6597"/>
    <property type="match status" value="1"/>
</dbReference>
<reference evidence="5 6" key="1">
    <citation type="submission" date="2023-07" db="EMBL/GenBank/DDBJ databases">
        <title>Sorghum-associated microbial communities from plants grown in Nebraska, USA.</title>
        <authorList>
            <person name="Schachtman D."/>
        </authorList>
    </citation>
    <scope>NUCLEOTIDE SEQUENCE [LARGE SCALE GENOMIC DNA]</scope>
    <source>
        <strain evidence="5 6">CC258</strain>
    </source>
</reference>
<evidence type="ECO:0000256" key="3">
    <source>
        <dbReference type="ARBA" id="ARBA00023163"/>
    </source>
</evidence>
<accession>A0ABU1P428</accession>
<dbReference type="PANTHER" id="PTHR46796:SF13">
    <property type="entry name" value="HTH-TYPE TRANSCRIPTIONAL ACTIVATOR RHAS"/>
    <property type="match status" value="1"/>
</dbReference>
<dbReference type="PANTHER" id="PTHR46796">
    <property type="entry name" value="HTH-TYPE TRANSCRIPTIONAL ACTIVATOR RHAS-RELATED"/>
    <property type="match status" value="1"/>
</dbReference>
<evidence type="ECO:0000313" key="6">
    <source>
        <dbReference type="Proteomes" id="UP001267290"/>
    </source>
</evidence>
<name>A0ABU1P428_9BACL</name>
<dbReference type="Pfam" id="PF12833">
    <property type="entry name" value="HTH_18"/>
    <property type="match status" value="1"/>
</dbReference>
<dbReference type="InterPro" id="IPR050204">
    <property type="entry name" value="AraC_XylS_family_regulators"/>
</dbReference>
<dbReference type="SUPFAM" id="SSF46689">
    <property type="entry name" value="Homeodomain-like"/>
    <property type="match status" value="1"/>
</dbReference>
<dbReference type="Proteomes" id="UP001267290">
    <property type="component" value="Unassembled WGS sequence"/>
</dbReference>
<dbReference type="InterPro" id="IPR046532">
    <property type="entry name" value="DUF6597"/>
</dbReference>